<reference evidence="2 3" key="1">
    <citation type="submission" date="2017-10" db="EMBL/GenBank/DDBJ databases">
        <title>Comparative genomics in systemic dimorphic fungi from Ajellomycetaceae.</title>
        <authorList>
            <person name="Munoz J.F."/>
            <person name="Mcewen J.G."/>
            <person name="Clay O.K."/>
            <person name="Cuomo C.A."/>
        </authorList>
    </citation>
    <scope>NUCLEOTIDE SEQUENCE [LARGE SCALE GENOMIC DNA]</scope>
    <source>
        <strain evidence="2 3">UAMH130</strain>
    </source>
</reference>
<proteinExistence type="predicted"/>
<sequence length="112" mass="12909">MEELWQYLQVFSEPANIALRTCLQTDICQGQGRFFQRQKPVDYNREASRSERNVNRKRANESGQEKKSRVVGWRKSRCEKGRQDEGGGGGAREEEKEKCDKRCSSSCTQSNS</sequence>
<protein>
    <submittedName>
        <fullName evidence="2">Uncharacterized protein</fullName>
    </submittedName>
</protein>
<feature type="compositionally biased region" description="Basic and acidic residues" evidence="1">
    <location>
        <begin position="39"/>
        <end position="68"/>
    </location>
</feature>
<dbReference type="EMBL" id="PDNC01000084">
    <property type="protein sequence ID" value="PGH00549.1"/>
    <property type="molecule type" value="Genomic_DNA"/>
</dbReference>
<dbReference type="Proteomes" id="UP000224080">
    <property type="component" value="Unassembled WGS sequence"/>
</dbReference>
<name>A0A2B7WVD1_9EURO</name>
<comment type="caution">
    <text evidence="2">The sequence shown here is derived from an EMBL/GenBank/DDBJ whole genome shotgun (WGS) entry which is preliminary data.</text>
</comment>
<evidence type="ECO:0000313" key="3">
    <source>
        <dbReference type="Proteomes" id="UP000224080"/>
    </source>
</evidence>
<organism evidence="2 3">
    <name type="scientific">Blastomyces parvus</name>
    <dbReference type="NCBI Taxonomy" id="2060905"/>
    <lineage>
        <taxon>Eukaryota</taxon>
        <taxon>Fungi</taxon>
        <taxon>Dikarya</taxon>
        <taxon>Ascomycota</taxon>
        <taxon>Pezizomycotina</taxon>
        <taxon>Eurotiomycetes</taxon>
        <taxon>Eurotiomycetidae</taxon>
        <taxon>Onygenales</taxon>
        <taxon>Ajellomycetaceae</taxon>
        <taxon>Blastomyces</taxon>
    </lineage>
</organism>
<accession>A0A2B7WVD1</accession>
<dbReference type="AlphaFoldDB" id="A0A2B7WVD1"/>
<feature type="region of interest" description="Disordered" evidence="1">
    <location>
        <begin position="39"/>
        <end position="112"/>
    </location>
</feature>
<keyword evidence="3" id="KW-1185">Reference proteome</keyword>
<evidence type="ECO:0000313" key="2">
    <source>
        <dbReference type="EMBL" id="PGH00549.1"/>
    </source>
</evidence>
<gene>
    <name evidence="2" type="ORF">GX51_05764</name>
</gene>
<feature type="compositionally biased region" description="Basic and acidic residues" evidence="1">
    <location>
        <begin position="76"/>
        <end position="103"/>
    </location>
</feature>
<evidence type="ECO:0000256" key="1">
    <source>
        <dbReference type="SAM" id="MobiDB-lite"/>
    </source>
</evidence>